<evidence type="ECO:0000256" key="2">
    <source>
        <dbReference type="SAM" id="MobiDB-lite"/>
    </source>
</evidence>
<sequence>MLTVKDKMEEYNRGISYNEKIKCESENEKDVNGKHRKDSRRTKSLTCRIWENMEVIRLSALVGQYSYWPKTGNDDDARRRIINLLMLHAWRRRREHSEEARILINNLSSQVDGLNMQGYLLRQLLDDEKLKTAAAVKDLQKNLKMIEEYKKEIDAIDEDKVQLEDEIGELLDTIKDLKNKCKNQENDLVTARMQAETWEKMLKKDRKKWKGPSERAEWNPSEGGPDEG</sequence>
<name>A0AAW2HB35_9NEOP</name>
<dbReference type="AlphaFoldDB" id="A0AAW2HB35"/>
<feature type="coiled-coil region" evidence="1">
    <location>
        <begin position="139"/>
        <end position="194"/>
    </location>
</feature>
<protein>
    <submittedName>
        <fullName evidence="3">Uncharacterized protein</fullName>
    </submittedName>
</protein>
<dbReference type="EMBL" id="JARGDH010000005">
    <property type="protein sequence ID" value="KAL0267002.1"/>
    <property type="molecule type" value="Genomic_DNA"/>
</dbReference>
<accession>A0AAW2HB35</accession>
<proteinExistence type="predicted"/>
<comment type="caution">
    <text evidence="3">The sequence shown here is derived from an EMBL/GenBank/DDBJ whole genome shotgun (WGS) entry which is preliminary data.</text>
</comment>
<evidence type="ECO:0000313" key="3">
    <source>
        <dbReference type="EMBL" id="KAL0267002.1"/>
    </source>
</evidence>
<reference evidence="3" key="1">
    <citation type="journal article" date="2024" name="Gigascience">
        <title>Chromosome-level genome of the poultry shaft louse Menopon gallinae provides insight into the host-switching and adaptive evolution of parasitic lice.</title>
        <authorList>
            <person name="Xu Y."/>
            <person name="Ma L."/>
            <person name="Liu S."/>
            <person name="Liang Y."/>
            <person name="Liu Q."/>
            <person name="He Z."/>
            <person name="Tian L."/>
            <person name="Duan Y."/>
            <person name="Cai W."/>
            <person name="Li H."/>
            <person name="Song F."/>
        </authorList>
    </citation>
    <scope>NUCLEOTIDE SEQUENCE</scope>
    <source>
        <strain evidence="3">Cailab_2023a</strain>
    </source>
</reference>
<organism evidence="3">
    <name type="scientific">Menopon gallinae</name>
    <name type="common">poultry shaft louse</name>
    <dbReference type="NCBI Taxonomy" id="328185"/>
    <lineage>
        <taxon>Eukaryota</taxon>
        <taxon>Metazoa</taxon>
        <taxon>Ecdysozoa</taxon>
        <taxon>Arthropoda</taxon>
        <taxon>Hexapoda</taxon>
        <taxon>Insecta</taxon>
        <taxon>Pterygota</taxon>
        <taxon>Neoptera</taxon>
        <taxon>Paraneoptera</taxon>
        <taxon>Psocodea</taxon>
        <taxon>Troctomorpha</taxon>
        <taxon>Phthiraptera</taxon>
        <taxon>Amblycera</taxon>
        <taxon>Menoponidae</taxon>
        <taxon>Menopon</taxon>
    </lineage>
</organism>
<keyword evidence="1" id="KW-0175">Coiled coil</keyword>
<evidence type="ECO:0000256" key="1">
    <source>
        <dbReference type="SAM" id="Coils"/>
    </source>
</evidence>
<feature type="region of interest" description="Disordered" evidence="2">
    <location>
        <begin position="203"/>
        <end position="228"/>
    </location>
</feature>
<gene>
    <name evidence="3" type="ORF">PYX00_009389</name>
</gene>